<evidence type="ECO:0000256" key="4">
    <source>
        <dbReference type="ARBA" id="ARBA00022475"/>
    </source>
</evidence>
<keyword evidence="5 8" id="KW-0812">Transmembrane</keyword>
<dbReference type="PANTHER" id="PTHR36122:SF2">
    <property type="entry name" value="NICOTINAMIDE RIBOSIDE TRANSPORTER PNUC"/>
    <property type="match status" value="1"/>
</dbReference>
<comment type="caution">
    <text evidence="9">The sequence shown here is derived from an EMBL/GenBank/DDBJ whole genome shotgun (WGS) entry which is preliminary data.</text>
</comment>
<dbReference type="GO" id="GO:0005886">
    <property type="term" value="C:plasma membrane"/>
    <property type="evidence" value="ECO:0007669"/>
    <property type="project" value="UniProtKB-SubCell"/>
</dbReference>
<protein>
    <submittedName>
        <fullName evidence="9">Nicotinamide mononucleotide transporter</fullName>
    </submittedName>
</protein>
<dbReference type="AlphaFoldDB" id="A0A934U0P1"/>
<evidence type="ECO:0000256" key="3">
    <source>
        <dbReference type="ARBA" id="ARBA00022448"/>
    </source>
</evidence>
<feature type="transmembrane region" description="Helical" evidence="8">
    <location>
        <begin position="151"/>
        <end position="169"/>
    </location>
</feature>
<evidence type="ECO:0000313" key="10">
    <source>
        <dbReference type="Proteomes" id="UP000655868"/>
    </source>
</evidence>
<keyword evidence="6 8" id="KW-1133">Transmembrane helix</keyword>
<feature type="transmembrane region" description="Helical" evidence="8">
    <location>
        <begin position="6"/>
        <end position="26"/>
    </location>
</feature>
<feature type="transmembrane region" description="Helical" evidence="8">
    <location>
        <begin position="175"/>
        <end position="193"/>
    </location>
</feature>
<evidence type="ECO:0000256" key="6">
    <source>
        <dbReference type="ARBA" id="ARBA00022989"/>
    </source>
</evidence>
<dbReference type="EMBL" id="JAEMNV010000001">
    <property type="protein sequence ID" value="MBJ8337577.1"/>
    <property type="molecule type" value="Genomic_DNA"/>
</dbReference>
<evidence type="ECO:0000313" key="9">
    <source>
        <dbReference type="EMBL" id="MBJ8337577.1"/>
    </source>
</evidence>
<proteinExistence type="inferred from homology"/>
<dbReference type="Pfam" id="PF04973">
    <property type="entry name" value="NMN_transporter"/>
    <property type="match status" value="1"/>
</dbReference>
<sequence length="209" mass="23803">MQDWWIAHWVEVMGFVTGAACVVLAWRRNIWNYPIGIANTMLFMGLFWTAGLYAQVGLQVVFLVLAGHGWIDWMRTRQREASANLRRDEAFVSSVPRLAVLALVAAFVLVTLTVRWVLLEFTDSTVATSDAATMAASVVAQIMLNRRWWQSWLVWLAVDIAYVWLYFSAGLWITALLYGGFCVMCVLALREWLAVRRAAQDSRPDLVRV</sequence>
<feature type="transmembrane region" description="Helical" evidence="8">
    <location>
        <begin position="56"/>
        <end position="74"/>
    </location>
</feature>
<dbReference type="InterPro" id="IPR006419">
    <property type="entry name" value="NMN_transpt_PnuC"/>
</dbReference>
<organism evidence="9 10">
    <name type="scientific">Antrihabitans stalagmiti</name>
    <dbReference type="NCBI Taxonomy" id="2799499"/>
    <lineage>
        <taxon>Bacteria</taxon>
        <taxon>Bacillati</taxon>
        <taxon>Actinomycetota</taxon>
        <taxon>Actinomycetes</taxon>
        <taxon>Mycobacteriales</taxon>
        <taxon>Nocardiaceae</taxon>
        <taxon>Antrihabitans</taxon>
    </lineage>
</organism>
<dbReference type="GO" id="GO:0034257">
    <property type="term" value="F:nicotinamide riboside transmembrane transporter activity"/>
    <property type="evidence" value="ECO:0007669"/>
    <property type="project" value="InterPro"/>
</dbReference>
<comment type="subcellular location">
    <subcellularLocation>
        <location evidence="1">Cell membrane</location>
        <topology evidence="1">Multi-pass membrane protein</topology>
    </subcellularLocation>
</comment>
<evidence type="ECO:0000256" key="5">
    <source>
        <dbReference type="ARBA" id="ARBA00022692"/>
    </source>
</evidence>
<keyword evidence="7 8" id="KW-0472">Membrane</keyword>
<keyword evidence="4" id="KW-1003">Cell membrane</keyword>
<evidence type="ECO:0000256" key="1">
    <source>
        <dbReference type="ARBA" id="ARBA00004651"/>
    </source>
</evidence>
<comment type="similarity">
    <text evidence="2">Belongs to the nicotinamide ribonucleoside (NR) uptake permease (TC 4.B.1) family.</text>
</comment>
<evidence type="ECO:0000256" key="8">
    <source>
        <dbReference type="SAM" id="Phobius"/>
    </source>
</evidence>
<dbReference type="RefSeq" id="WP_199701321.1">
    <property type="nucleotide sequence ID" value="NZ_JAEMNV010000001.1"/>
</dbReference>
<reference evidence="9" key="1">
    <citation type="submission" date="2020-12" db="EMBL/GenBank/DDBJ databases">
        <title>Antrihabitans popcorni sp. nov. and Antrihabitans auranticaus sp. nov., isolated from a larva cave.</title>
        <authorList>
            <person name="Lee S.D."/>
            <person name="Kim I.S."/>
        </authorList>
    </citation>
    <scope>NUCLEOTIDE SEQUENCE</scope>
    <source>
        <strain evidence="9">YC3-6</strain>
    </source>
</reference>
<accession>A0A934U0P1</accession>
<gene>
    <name evidence="9" type="ORF">JGU71_01635</name>
</gene>
<feature type="transmembrane region" description="Helical" evidence="8">
    <location>
        <begin position="95"/>
        <end position="118"/>
    </location>
</feature>
<evidence type="ECO:0000256" key="2">
    <source>
        <dbReference type="ARBA" id="ARBA00006669"/>
    </source>
</evidence>
<keyword evidence="3" id="KW-0813">Transport</keyword>
<dbReference type="Proteomes" id="UP000655868">
    <property type="component" value="Unassembled WGS sequence"/>
</dbReference>
<dbReference type="PANTHER" id="PTHR36122">
    <property type="entry name" value="NICOTINAMIDE RIBOSIDE TRANSPORTER PNUC"/>
    <property type="match status" value="1"/>
</dbReference>
<keyword evidence="10" id="KW-1185">Reference proteome</keyword>
<name>A0A934U0P1_9NOCA</name>
<dbReference type="NCBIfam" id="TIGR01528">
    <property type="entry name" value="NMN_trans_PnuC"/>
    <property type="match status" value="1"/>
</dbReference>
<evidence type="ECO:0000256" key="7">
    <source>
        <dbReference type="ARBA" id="ARBA00023136"/>
    </source>
</evidence>